<evidence type="ECO:0000313" key="1">
    <source>
        <dbReference type="EMBL" id="GLT22839.1"/>
    </source>
</evidence>
<proteinExistence type="predicted"/>
<sequence>MKTNPNLRHLLLSLDLKGLHAELIRQADDFASEPGRLQITLPRQFSHLLRTSPHTASMISAELMAQHGIAMTVTIHVREEATGEIDSQALAADEVEAIATIGHSLTVFASECEQSGALFKVALGTVLRTNTQAFAELLFEQICVAKGDRASVPQLIEKANHGHSL</sequence>
<reference evidence="2" key="1">
    <citation type="journal article" date="2019" name="Int. J. Syst. Evol. Microbiol.">
        <title>The Global Catalogue of Microorganisms (GCM) 10K type strain sequencing project: providing services to taxonomists for standard genome sequencing and annotation.</title>
        <authorList>
            <consortium name="The Broad Institute Genomics Platform"/>
            <consortium name="The Broad Institute Genome Sequencing Center for Infectious Disease"/>
            <person name="Wu L."/>
            <person name="Ma J."/>
        </authorList>
    </citation>
    <scope>NUCLEOTIDE SEQUENCE [LARGE SCALE GENOMIC DNA]</scope>
    <source>
        <strain evidence="2">NBRC 102407</strain>
    </source>
</reference>
<accession>A0ABQ6FC31</accession>
<dbReference type="EMBL" id="BSPX01000032">
    <property type="protein sequence ID" value="GLT22839.1"/>
    <property type="molecule type" value="Genomic_DNA"/>
</dbReference>
<comment type="caution">
    <text evidence="1">The sequence shown here is derived from an EMBL/GenBank/DDBJ whole genome shotgun (WGS) entry which is preliminary data.</text>
</comment>
<keyword evidence="2" id="KW-1185">Reference proteome</keyword>
<gene>
    <name evidence="1" type="ORF">GCM10007933_23000</name>
</gene>
<dbReference type="RefSeq" id="WP_284188120.1">
    <property type="nucleotide sequence ID" value="NZ_BSPX01000032.1"/>
</dbReference>
<evidence type="ECO:0000313" key="2">
    <source>
        <dbReference type="Proteomes" id="UP001157167"/>
    </source>
</evidence>
<name>A0ABQ6FC31_9RHOO</name>
<dbReference type="Proteomes" id="UP001157167">
    <property type="component" value="Unassembled WGS sequence"/>
</dbReference>
<protein>
    <submittedName>
        <fullName evidence="1">Uncharacterized protein</fullName>
    </submittedName>
</protein>
<organism evidence="1 2">
    <name type="scientific">Zoogloea oryzae</name>
    <dbReference type="NCBI Taxonomy" id="310767"/>
    <lineage>
        <taxon>Bacteria</taxon>
        <taxon>Pseudomonadati</taxon>
        <taxon>Pseudomonadota</taxon>
        <taxon>Betaproteobacteria</taxon>
        <taxon>Rhodocyclales</taxon>
        <taxon>Zoogloeaceae</taxon>
        <taxon>Zoogloea</taxon>
    </lineage>
</organism>